<gene>
    <name evidence="8" type="ORF">GGR43_000550</name>
</gene>
<dbReference type="Pfam" id="PF13440">
    <property type="entry name" value="Polysacc_synt_3"/>
    <property type="match status" value="1"/>
</dbReference>
<dbReference type="RefSeq" id="WP_188070428.1">
    <property type="nucleotide sequence ID" value="NZ_BSPS01000036.1"/>
</dbReference>
<accession>A0A7W6BNA6</accession>
<dbReference type="PANTHER" id="PTHR30250:SF10">
    <property type="entry name" value="LIPOPOLYSACCHARIDE BIOSYNTHESIS PROTEIN WZXC"/>
    <property type="match status" value="1"/>
</dbReference>
<feature type="transmembrane region" description="Helical" evidence="7">
    <location>
        <begin position="165"/>
        <end position="191"/>
    </location>
</feature>
<comment type="subcellular location">
    <subcellularLocation>
        <location evidence="1">Cell membrane</location>
        <topology evidence="1">Multi-pass membrane protein</topology>
    </subcellularLocation>
</comment>
<evidence type="ECO:0000313" key="8">
    <source>
        <dbReference type="EMBL" id="MBB3924849.1"/>
    </source>
</evidence>
<keyword evidence="4 7" id="KW-0812">Transmembrane</keyword>
<reference evidence="8 9" key="1">
    <citation type="submission" date="2020-08" db="EMBL/GenBank/DDBJ databases">
        <title>Genomic Encyclopedia of Type Strains, Phase IV (KMG-IV): sequencing the most valuable type-strain genomes for metagenomic binning, comparative biology and taxonomic classification.</title>
        <authorList>
            <person name="Goeker M."/>
        </authorList>
    </citation>
    <scope>NUCLEOTIDE SEQUENCE [LARGE SCALE GENOMIC DNA]</scope>
    <source>
        <strain evidence="8 9">DSM 26189</strain>
    </source>
</reference>
<dbReference type="AlphaFoldDB" id="A0A7W6BNA6"/>
<protein>
    <submittedName>
        <fullName evidence="8">O-antigen/teichoic acid export membrane protein</fullName>
    </submittedName>
</protein>
<evidence type="ECO:0000256" key="5">
    <source>
        <dbReference type="ARBA" id="ARBA00022989"/>
    </source>
</evidence>
<proteinExistence type="inferred from homology"/>
<evidence type="ECO:0000313" key="9">
    <source>
        <dbReference type="Proteomes" id="UP000571950"/>
    </source>
</evidence>
<feature type="transmembrane region" description="Helical" evidence="7">
    <location>
        <begin position="425"/>
        <end position="445"/>
    </location>
</feature>
<feature type="transmembrane region" description="Helical" evidence="7">
    <location>
        <begin position="299"/>
        <end position="324"/>
    </location>
</feature>
<keyword evidence="9" id="KW-1185">Reference proteome</keyword>
<feature type="transmembrane region" description="Helical" evidence="7">
    <location>
        <begin position="123"/>
        <end position="145"/>
    </location>
</feature>
<comment type="caution">
    <text evidence="8">The sequence shown here is derived from an EMBL/GenBank/DDBJ whole genome shotgun (WGS) entry which is preliminary data.</text>
</comment>
<keyword evidence="5 7" id="KW-1133">Transmembrane helix</keyword>
<feature type="transmembrane region" description="Helical" evidence="7">
    <location>
        <begin position="96"/>
        <end position="117"/>
    </location>
</feature>
<dbReference type="EMBL" id="JACIDT010000002">
    <property type="protein sequence ID" value="MBB3924849.1"/>
    <property type="molecule type" value="Genomic_DNA"/>
</dbReference>
<evidence type="ECO:0000256" key="6">
    <source>
        <dbReference type="ARBA" id="ARBA00023136"/>
    </source>
</evidence>
<evidence type="ECO:0000256" key="3">
    <source>
        <dbReference type="ARBA" id="ARBA00022475"/>
    </source>
</evidence>
<feature type="transmembrane region" description="Helical" evidence="7">
    <location>
        <begin position="21"/>
        <end position="43"/>
    </location>
</feature>
<feature type="transmembrane region" description="Helical" evidence="7">
    <location>
        <begin position="330"/>
        <end position="351"/>
    </location>
</feature>
<keyword evidence="3" id="KW-1003">Cell membrane</keyword>
<dbReference type="Proteomes" id="UP000571950">
    <property type="component" value="Unassembled WGS sequence"/>
</dbReference>
<name>A0A7W6BNA6_9SPHN</name>
<organism evidence="8 9">
    <name type="scientific">Sphingobium jiangsuense</name>
    <dbReference type="NCBI Taxonomy" id="870476"/>
    <lineage>
        <taxon>Bacteria</taxon>
        <taxon>Pseudomonadati</taxon>
        <taxon>Pseudomonadota</taxon>
        <taxon>Alphaproteobacteria</taxon>
        <taxon>Sphingomonadales</taxon>
        <taxon>Sphingomonadaceae</taxon>
        <taxon>Sphingobium</taxon>
    </lineage>
</organism>
<keyword evidence="6 7" id="KW-0472">Membrane</keyword>
<dbReference type="GO" id="GO:0005886">
    <property type="term" value="C:plasma membrane"/>
    <property type="evidence" value="ECO:0007669"/>
    <property type="project" value="UniProtKB-SubCell"/>
</dbReference>
<evidence type="ECO:0000256" key="2">
    <source>
        <dbReference type="ARBA" id="ARBA00007430"/>
    </source>
</evidence>
<comment type="similarity">
    <text evidence="2">Belongs to the polysaccharide synthase family.</text>
</comment>
<dbReference type="PANTHER" id="PTHR30250">
    <property type="entry name" value="PST FAMILY PREDICTED COLANIC ACID TRANSPORTER"/>
    <property type="match status" value="1"/>
</dbReference>
<evidence type="ECO:0000256" key="7">
    <source>
        <dbReference type="SAM" id="Phobius"/>
    </source>
</evidence>
<evidence type="ECO:0000256" key="1">
    <source>
        <dbReference type="ARBA" id="ARBA00004651"/>
    </source>
</evidence>
<dbReference type="InterPro" id="IPR050833">
    <property type="entry name" value="Poly_Biosynth_Transport"/>
</dbReference>
<evidence type="ECO:0000256" key="4">
    <source>
        <dbReference type="ARBA" id="ARBA00022692"/>
    </source>
</evidence>
<sequence length="454" mass="48989">MTEGGSAAAGGGERTSLLHKIMWTAGAFGASFLLKIASTVLLARLLAPEIFGVMVVVQSIRIGMELLTDVGIEQNIVNHRHGLTPRFFNTAWTMQIVRGLLLSLLFAALSPWLSAVYRLDPTIFLVVSCAPLLNSLASTSIFVLVKTLEVRRRNLFELQAEVINFLLCVGLALLMPTVWALIWGMLLSIAARSALSYRLPHPAHRLLLDRQHVREILGFGKWIMASSLLNYASTYIDRLFIGRMAPMQALGLYGIARNISDLPGSLAGRLGYRVFFPLIARLKASRDEAALREFARVRLLIVAVAAGGIGAVASGADIAIDILYDDRYRAAGPILFLLLLSAWCTVLAQLNEVALLGLGKASTISYANGVRIALLCLFMPPGFHHYGLAGATAALVASEAGRFLHMSLASLRQRALGIAFGRQDTGGTLLFLIVVGALTAARHRLGLGVPWAGL</sequence>